<dbReference type="Gene3D" id="2.60.120.560">
    <property type="entry name" value="Exo-inulinase, domain 1"/>
    <property type="match status" value="1"/>
</dbReference>
<dbReference type="PROSITE" id="PS51272">
    <property type="entry name" value="SLH"/>
    <property type="match status" value="3"/>
</dbReference>
<feature type="domain" description="SLH" evidence="2">
    <location>
        <begin position="153"/>
        <end position="215"/>
    </location>
</feature>
<organism evidence="3 4">
    <name type="scientific">Brevibacillus panacihumi</name>
    <dbReference type="NCBI Taxonomy" id="497735"/>
    <lineage>
        <taxon>Bacteria</taxon>
        <taxon>Bacillati</taxon>
        <taxon>Bacillota</taxon>
        <taxon>Bacilli</taxon>
        <taxon>Bacillales</taxon>
        <taxon>Paenibacillaceae</taxon>
        <taxon>Brevibacillus</taxon>
    </lineage>
</organism>
<evidence type="ECO:0000313" key="4">
    <source>
        <dbReference type="Proteomes" id="UP000281915"/>
    </source>
</evidence>
<sequence length="413" mass="46684">MKRAISFFLAVIMVFTLVPFVSAASPSFVDVPRNHWAYKAITDMAERGIIVGYDDKRFRPNNLVTRAEFAKIMIAAADVDIDRRNVSQTFQDVPKSHWAFYYVESAKPYLTGYKSGSKYTYKPNEAAVREDIAVAMVRLLGYDKSVKADLNVLKKFRDDDRISPNLRSYVAIAIQKDLMQGSDNRFRPLDAITRAEAASLLHRALIERKNNDESKVVFPNPTPTPEKPELPATVTDNFSNTELKNWNTDSATGTWGVINKQVTAIETDEDIEHFFLPLNWKESTEPEKYELIVDVIPSGTNGYGGVFFNGVKDKANVVYVQKDRVILGKVTDVEDDDVDVIASGNYKLKATNRLKVVVNGTTVSIYMNDQFLFSQKQVKQEGTKLGLYLKAEATKDAPRKMTYLDNFTFKAFE</sequence>
<reference evidence="3 4" key="1">
    <citation type="submission" date="2018-10" db="EMBL/GenBank/DDBJ databases">
        <title>Phylogenomics of Brevibacillus.</title>
        <authorList>
            <person name="Dunlap C."/>
        </authorList>
    </citation>
    <scope>NUCLEOTIDE SEQUENCE [LARGE SCALE GENOMIC DNA]</scope>
    <source>
        <strain evidence="3 4">JCM 15085</strain>
    </source>
</reference>
<accession>A0A3M8CNL4</accession>
<comment type="caution">
    <text evidence="3">The sequence shown here is derived from an EMBL/GenBank/DDBJ whole genome shotgun (WGS) entry which is preliminary data.</text>
</comment>
<dbReference type="EMBL" id="RHHT01000031">
    <property type="protein sequence ID" value="RNB77340.1"/>
    <property type="molecule type" value="Genomic_DNA"/>
</dbReference>
<feature type="domain" description="SLH" evidence="2">
    <location>
        <begin position="88"/>
        <end position="150"/>
    </location>
</feature>
<evidence type="ECO:0000313" key="3">
    <source>
        <dbReference type="EMBL" id="RNB77340.1"/>
    </source>
</evidence>
<dbReference type="PANTHER" id="PTHR43308:SF5">
    <property type="entry name" value="S-LAYER PROTEIN _ PEPTIDOGLYCAN ENDO-BETA-N-ACETYLGLUCOSAMINIDASE"/>
    <property type="match status" value="1"/>
</dbReference>
<protein>
    <submittedName>
        <fullName evidence="3">S-layer homology domain-containing protein</fullName>
    </submittedName>
</protein>
<dbReference type="PANTHER" id="PTHR43308">
    <property type="entry name" value="OUTER MEMBRANE PROTEIN ALPHA-RELATED"/>
    <property type="match status" value="1"/>
</dbReference>
<feature type="signal peptide" evidence="1">
    <location>
        <begin position="1"/>
        <end position="23"/>
    </location>
</feature>
<feature type="domain" description="SLH" evidence="2">
    <location>
        <begin position="24"/>
        <end position="87"/>
    </location>
</feature>
<name>A0A3M8CNL4_9BACL</name>
<dbReference type="InterPro" id="IPR051465">
    <property type="entry name" value="Cell_Envelope_Struct_Comp"/>
</dbReference>
<keyword evidence="1" id="KW-0732">Signal</keyword>
<evidence type="ECO:0000259" key="2">
    <source>
        <dbReference type="PROSITE" id="PS51272"/>
    </source>
</evidence>
<dbReference type="Pfam" id="PF00395">
    <property type="entry name" value="SLH"/>
    <property type="match status" value="2"/>
</dbReference>
<evidence type="ECO:0000256" key="1">
    <source>
        <dbReference type="SAM" id="SignalP"/>
    </source>
</evidence>
<proteinExistence type="predicted"/>
<dbReference type="InterPro" id="IPR001119">
    <property type="entry name" value="SLH_dom"/>
</dbReference>
<dbReference type="RefSeq" id="WP_122914109.1">
    <property type="nucleotide sequence ID" value="NZ_RHHT01000031.1"/>
</dbReference>
<dbReference type="AlphaFoldDB" id="A0A3M8CNL4"/>
<gene>
    <name evidence="3" type="ORF">EDM58_15295</name>
</gene>
<dbReference type="Proteomes" id="UP000281915">
    <property type="component" value="Unassembled WGS sequence"/>
</dbReference>
<feature type="chain" id="PRO_5039192193" evidence="1">
    <location>
        <begin position="24"/>
        <end position="413"/>
    </location>
</feature>